<accession>A0A8H6RC74</accession>
<keyword evidence="3" id="KW-1185">Reference proteome</keyword>
<dbReference type="EMBL" id="JABCIY010000211">
    <property type="protein sequence ID" value="KAF7188269.1"/>
    <property type="molecule type" value="Genomic_DNA"/>
</dbReference>
<evidence type="ECO:0000313" key="2">
    <source>
        <dbReference type="EMBL" id="KAF7188269.1"/>
    </source>
</evidence>
<feature type="region of interest" description="Disordered" evidence="1">
    <location>
        <begin position="222"/>
        <end position="249"/>
    </location>
</feature>
<feature type="compositionally biased region" description="Polar residues" evidence="1">
    <location>
        <begin position="278"/>
        <end position="289"/>
    </location>
</feature>
<feature type="region of interest" description="Disordered" evidence="1">
    <location>
        <begin position="263"/>
        <end position="316"/>
    </location>
</feature>
<organism evidence="2 3">
    <name type="scientific">Pseudocercospora fuligena</name>
    <dbReference type="NCBI Taxonomy" id="685502"/>
    <lineage>
        <taxon>Eukaryota</taxon>
        <taxon>Fungi</taxon>
        <taxon>Dikarya</taxon>
        <taxon>Ascomycota</taxon>
        <taxon>Pezizomycotina</taxon>
        <taxon>Dothideomycetes</taxon>
        <taxon>Dothideomycetidae</taxon>
        <taxon>Mycosphaerellales</taxon>
        <taxon>Mycosphaerellaceae</taxon>
        <taxon>Pseudocercospora</taxon>
    </lineage>
</organism>
<feature type="compositionally biased region" description="Polar residues" evidence="1">
    <location>
        <begin position="115"/>
        <end position="124"/>
    </location>
</feature>
<dbReference type="OrthoDB" id="3645134at2759"/>
<proteinExistence type="predicted"/>
<gene>
    <name evidence="2" type="ORF">HII31_10333</name>
</gene>
<feature type="compositionally biased region" description="Basic and acidic residues" evidence="1">
    <location>
        <begin position="125"/>
        <end position="139"/>
    </location>
</feature>
<protein>
    <submittedName>
        <fullName evidence="2">Uncharacterized protein</fullName>
    </submittedName>
</protein>
<evidence type="ECO:0000256" key="1">
    <source>
        <dbReference type="SAM" id="MobiDB-lite"/>
    </source>
</evidence>
<feature type="compositionally biased region" description="Basic and acidic residues" evidence="1">
    <location>
        <begin position="154"/>
        <end position="169"/>
    </location>
</feature>
<dbReference type="Proteomes" id="UP000660729">
    <property type="component" value="Unassembled WGS sequence"/>
</dbReference>
<feature type="region of interest" description="Disordered" evidence="1">
    <location>
        <begin position="63"/>
        <end position="169"/>
    </location>
</feature>
<evidence type="ECO:0000313" key="3">
    <source>
        <dbReference type="Proteomes" id="UP000660729"/>
    </source>
</evidence>
<dbReference type="AlphaFoldDB" id="A0A8H6RC74"/>
<reference evidence="2" key="1">
    <citation type="submission" date="2020-04" db="EMBL/GenBank/DDBJ databases">
        <title>Draft genome resource of the tomato pathogen Pseudocercospora fuligena.</title>
        <authorList>
            <person name="Zaccaron A."/>
        </authorList>
    </citation>
    <scope>NUCLEOTIDE SEQUENCE</scope>
    <source>
        <strain evidence="2">PF001</strain>
    </source>
</reference>
<feature type="compositionally biased region" description="Basic and acidic residues" evidence="1">
    <location>
        <begin position="265"/>
        <end position="277"/>
    </location>
</feature>
<sequence>MEAFQEAINGHDVYATTYQQSYYVPPQHIDTGDMPCRGLRANQVAADLAAMSRIGAESQYKIEQISNPTTPTQSPPGLTPDQEEHGSGSSTLFIKQSPHSSPPTAQHSFREERLPSNTPSINQGSKEDPIDIDDNRESETPAAGAPPRSRKGRSHGENSTKHIRELRNRAEGGSIEAALKLGWSVERMTVMFNKDKMRRGIRVAEDAPIDDEDLLAKIEQRKENGREASKRRAHKLKARASQGDIEAAKKLKLSDKTMSTMFPNRAEEIPHQQKTERANSPTEPHNFQQRSRRRESVTLGASNNSTPLPAPRYPGQSRTLTAASNFRSEQSWGTLTPYAMQASIFHQTELQLLTARDEWSRMAAYAQHNAQALDGRLQQHRRLRADIGAVVYDAITPNRQPREQEFKWVQESGFEEGVPE</sequence>
<feature type="compositionally biased region" description="Polar residues" evidence="1">
    <location>
        <begin position="87"/>
        <end position="107"/>
    </location>
</feature>
<name>A0A8H6RC74_9PEZI</name>
<comment type="caution">
    <text evidence="2">The sequence shown here is derived from an EMBL/GenBank/DDBJ whole genome shotgun (WGS) entry which is preliminary data.</text>
</comment>